<sequence>MREKLKKLRKEQKLTQENLSKMVNIHRTHYSMIENGRRNPSLKVAVSIKKALNYQYDDIFEKQ</sequence>
<dbReference type="RefSeq" id="WP_180703610.1">
    <property type="nucleotide sequence ID" value="NZ_LN555523.1"/>
</dbReference>
<dbReference type="InterPro" id="IPR001387">
    <property type="entry name" value="Cro/C1-type_HTH"/>
</dbReference>
<gene>
    <name evidence="3" type="ORF">CRIB_1331</name>
</gene>
<dbReference type="Gene3D" id="1.10.260.40">
    <property type="entry name" value="lambda repressor-like DNA-binding domains"/>
    <property type="match status" value="1"/>
</dbReference>
<dbReference type="PROSITE" id="PS50943">
    <property type="entry name" value="HTH_CROC1"/>
    <property type="match status" value="1"/>
</dbReference>
<dbReference type="SMART" id="SM00530">
    <property type="entry name" value="HTH_XRE"/>
    <property type="match status" value="1"/>
</dbReference>
<keyword evidence="1" id="KW-0238">DNA-binding</keyword>
<dbReference type="SUPFAM" id="SSF47413">
    <property type="entry name" value="lambda repressor-like DNA-binding domains"/>
    <property type="match status" value="1"/>
</dbReference>
<name>A0A1V1I146_9FIRM</name>
<dbReference type="Proteomes" id="UP000245622">
    <property type="component" value="Chromosome 1"/>
</dbReference>
<dbReference type="CDD" id="cd00093">
    <property type="entry name" value="HTH_XRE"/>
    <property type="match status" value="1"/>
</dbReference>
<evidence type="ECO:0000313" key="3">
    <source>
        <dbReference type="EMBL" id="CED93940.1"/>
    </source>
</evidence>
<dbReference type="GeneID" id="82205368"/>
<dbReference type="KEGG" id="ril:CRIB_1331"/>
<feature type="domain" description="HTH cro/C1-type" evidence="2">
    <location>
        <begin position="5"/>
        <end position="59"/>
    </location>
</feature>
<dbReference type="GO" id="GO:0003677">
    <property type="term" value="F:DNA binding"/>
    <property type="evidence" value="ECO:0007669"/>
    <property type="project" value="UniProtKB-KW"/>
</dbReference>
<dbReference type="PANTHER" id="PTHR46558">
    <property type="entry name" value="TRACRIPTIONAL REGULATORY PROTEIN-RELATED-RELATED"/>
    <property type="match status" value="1"/>
</dbReference>
<evidence type="ECO:0000313" key="4">
    <source>
        <dbReference type="Proteomes" id="UP000245622"/>
    </source>
</evidence>
<reference evidence="3 4" key="1">
    <citation type="submission" date="2014-04" db="EMBL/GenBank/DDBJ databases">
        <authorList>
            <person name="Hornung B.V."/>
        </authorList>
    </citation>
    <scope>NUCLEOTIDE SEQUENCE [LARGE SCALE GENOMIC DNA]</scope>
    <source>
        <strain evidence="3 4">CRIB</strain>
    </source>
</reference>
<accession>A0A1V1I146</accession>
<evidence type="ECO:0000259" key="2">
    <source>
        <dbReference type="PROSITE" id="PS50943"/>
    </source>
</evidence>
<dbReference type="InterPro" id="IPR010982">
    <property type="entry name" value="Lambda_DNA-bd_dom_sf"/>
</dbReference>
<evidence type="ECO:0000256" key="1">
    <source>
        <dbReference type="ARBA" id="ARBA00023125"/>
    </source>
</evidence>
<dbReference type="PANTHER" id="PTHR46558:SF4">
    <property type="entry name" value="DNA-BIDING PHAGE PROTEIN"/>
    <property type="match status" value="1"/>
</dbReference>
<proteinExistence type="predicted"/>
<dbReference type="EMBL" id="LN555523">
    <property type="protein sequence ID" value="CED93940.1"/>
    <property type="molecule type" value="Genomic_DNA"/>
</dbReference>
<keyword evidence="4" id="KW-1185">Reference proteome</keyword>
<dbReference type="AlphaFoldDB" id="A0A1V1I146"/>
<protein>
    <submittedName>
        <fullName evidence="3">Helix-turn-helix</fullName>
    </submittedName>
</protein>
<dbReference type="Pfam" id="PF01381">
    <property type="entry name" value="HTH_3"/>
    <property type="match status" value="1"/>
</dbReference>
<organism evidence="3 4">
    <name type="scientific">Romboutsia ilealis</name>
    <dbReference type="NCBI Taxonomy" id="1115758"/>
    <lineage>
        <taxon>Bacteria</taxon>
        <taxon>Bacillati</taxon>
        <taxon>Bacillota</taxon>
        <taxon>Clostridia</taxon>
        <taxon>Peptostreptococcales</taxon>
        <taxon>Peptostreptococcaceae</taxon>
        <taxon>Romboutsia</taxon>
    </lineage>
</organism>